<evidence type="ECO:0000313" key="3">
    <source>
        <dbReference type="Proteomes" id="UP001595645"/>
    </source>
</evidence>
<keyword evidence="1" id="KW-0472">Membrane</keyword>
<evidence type="ECO:0000256" key="1">
    <source>
        <dbReference type="SAM" id="Phobius"/>
    </source>
</evidence>
<name>A0ABV7P551_9PSEU</name>
<dbReference type="InterPro" id="IPR037185">
    <property type="entry name" value="EmrE-like"/>
</dbReference>
<proteinExistence type="predicted"/>
<dbReference type="EMBL" id="JBHRWK010000051">
    <property type="protein sequence ID" value="MFC3453553.1"/>
    <property type="molecule type" value="Genomic_DNA"/>
</dbReference>
<dbReference type="Proteomes" id="UP001595645">
    <property type="component" value="Unassembled WGS sequence"/>
</dbReference>
<reference evidence="3" key="1">
    <citation type="journal article" date="2019" name="Int. J. Syst. Evol. Microbiol.">
        <title>The Global Catalogue of Microorganisms (GCM) 10K type strain sequencing project: providing services to taxonomists for standard genome sequencing and annotation.</title>
        <authorList>
            <consortium name="The Broad Institute Genomics Platform"/>
            <consortium name="The Broad Institute Genome Sequencing Center for Infectious Disease"/>
            <person name="Wu L."/>
            <person name="Ma J."/>
        </authorList>
    </citation>
    <scope>NUCLEOTIDE SEQUENCE [LARGE SCALE GENOMIC DNA]</scope>
    <source>
        <strain evidence="3">CGMCC 4.7676</strain>
    </source>
</reference>
<keyword evidence="1" id="KW-1133">Transmembrane helix</keyword>
<comment type="caution">
    <text evidence="2">The sequence shown here is derived from an EMBL/GenBank/DDBJ whole genome shotgun (WGS) entry which is preliminary data.</text>
</comment>
<accession>A0ABV7P551</accession>
<keyword evidence="1" id="KW-0812">Transmembrane</keyword>
<dbReference type="SUPFAM" id="SSF103481">
    <property type="entry name" value="Multidrug resistance efflux transporter EmrE"/>
    <property type="match status" value="1"/>
</dbReference>
<dbReference type="RefSeq" id="WP_378242309.1">
    <property type="nucleotide sequence ID" value="NZ_JBHRWK010000051.1"/>
</dbReference>
<protein>
    <submittedName>
        <fullName evidence="2">EamA family transporter</fullName>
    </submittedName>
</protein>
<keyword evidence="3" id="KW-1185">Reference proteome</keyword>
<feature type="transmembrane region" description="Helical" evidence="1">
    <location>
        <begin position="35"/>
        <end position="52"/>
    </location>
</feature>
<evidence type="ECO:0000313" key="2">
    <source>
        <dbReference type="EMBL" id="MFC3453553.1"/>
    </source>
</evidence>
<organism evidence="2 3">
    <name type="scientific">Amycolatopsis speibonae</name>
    <dbReference type="NCBI Taxonomy" id="1450224"/>
    <lineage>
        <taxon>Bacteria</taxon>
        <taxon>Bacillati</taxon>
        <taxon>Actinomycetota</taxon>
        <taxon>Actinomycetes</taxon>
        <taxon>Pseudonocardiales</taxon>
        <taxon>Pseudonocardiaceae</taxon>
        <taxon>Amycolatopsis</taxon>
    </lineage>
</organism>
<sequence>MLLWLLALAVTAQVAGWLLIGKALSALPSSGGSAVLMLQPAAAILFGALLLGQEPGAGKQVSTGPRVPASARS</sequence>
<gene>
    <name evidence="2" type="ORF">ACFOSH_29290</name>
</gene>